<evidence type="ECO:0000256" key="4">
    <source>
        <dbReference type="SAM" id="Phobius"/>
    </source>
</evidence>
<comment type="similarity">
    <text evidence="2">Belongs to the methyl-accepting chemotaxis (MCP) protein family.</text>
</comment>
<name>A0ABW5QJU5_9HYPH</name>
<dbReference type="PANTHER" id="PTHR43531:SF11">
    <property type="entry name" value="METHYL-ACCEPTING CHEMOTAXIS PROTEIN 3"/>
    <property type="match status" value="1"/>
</dbReference>
<keyword evidence="1" id="KW-0145">Chemotaxis</keyword>
<dbReference type="PROSITE" id="PS50111">
    <property type="entry name" value="CHEMOTAXIS_TRANSDUC_2"/>
    <property type="match status" value="1"/>
</dbReference>
<dbReference type="Pfam" id="PF00015">
    <property type="entry name" value="MCPsignal"/>
    <property type="match status" value="1"/>
</dbReference>
<feature type="transmembrane region" description="Helical" evidence="4">
    <location>
        <begin position="34"/>
        <end position="54"/>
    </location>
</feature>
<dbReference type="Gene3D" id="1.10.287.950">
    <property type="entry name" value="Methyl-accepting chemotaxis protein"/>
    <property type="match status" value="1"/>
</dbReference>
<evidence type="ECO:0000313" key="6">
    <source>
        <dbReference type="EMBL" id="MFD2647621.1"/>
    </source>
</evidence>
<dbReference type="InterPro" id="IPR051310">
    <property type="entry name" value="MCP_chemotaxis"/>
</dbReference>
<evidence type="ECO:0000256" key="2">
    <source>
        <dbReference type="ARBA" id="ARBA00029447"/>
    </source>
</evidence>
<organism evidence="6 7">
    <name type="scientific">Devosia albogilva</name>
    <dbReference type="NCBI Taxonomy" id="429726"/>
    <lineage>
        <taxon>Bacteria</taxon>
        <taxon>Pseudomonadati</taxon>
        <taxon>Pseudomonadota</taxon>
        <taxon>Alphaproteobacteria</taxon>
        <taxon>Hyphomicrobiales</taxon>
        <taxon>Devosiaceae</taxon>
        <taxon>Devosia</taxon>
    </lineage>
</organism>
<evidence type="ECO:0000256" key="3">
    <source>
        <dbReference type="PROSITE-ProRule" id="PRU00284"/>
    </source>
</evidence>
<dbReference type="Proteomes" id="UP001597521">
    <property type="component" value="Unassembled WGS sequence"/>
</dbReference>
<comment type="caution">
    <text evidence="6">The sequence shown here is derived from an EMBL/GenBank/DDBJ whole genome shotgun (WGS) entry which is preliminary data.</text>
</comment>
<dbReference type="InterPro" id="IPR004089">
    <property type="entry name" value="MCPsignal_dom"/>
</dbReference>
<keyword evidence="3" id="KW-0807">Transducer</keyword>
<dbReference type="PANTHER" id="PTHR43531">
    <property type="entry name" value="PROTEIN ICFG"/>
    <property type="match status" value="1"/>
</dbReference>
<dbReference type="EMBL" id="JBHUNP010000001">
    <property type="protein sequence ID" value="MFD2647621.1"/>
    <property type="molecule type" value="Genomic_DNA"/>
</dbReference>
<dbReference type="RefSeq" id="WP_386832643.1">
    <property type="nucleotide sequence ID" value="NZ_JBHUNP010000001.1"/>
</dbReference>
<gene>
    <name evidence="6" type="ORF">ACFSX5_07445</name>
</gene>
<protein>
    <submittedName>
        <fullName evidence="6">Methyl-accepting chemotaxis protein</fullName>
    </submittedName>
</protein>
<keyword evidence="4" id="KW-0472">Membrane</keyword>
<evidence type="ECO:0000256" key="1">
    <source>
        <dbReference type="ARBA" id="ARBA00022500"/>
    </source>
</evidence>
<keyword evidence="7" id="KW-1185">Reference proteome</keyword>
<accession>A0ABW5QJU5</accession>
<feature type="transmembrane region" description="Helical" evidence="4">
    <location>
        <begin position="7"/>
        <end position="28"/>
    </location>
</feature>
<evidence type="ECO:0000259" key="5">
    <source>
        <dbReference type="PROSITE" id="PS50111"/>
    </source>
</evidence>
<dbReference type="SMART" id="SM00283">
    <property type="entry name" value="MA"/>
    <property type="match status" value="1"/>
</dbReference>
<reference evidence="7" key="1">
    <citation type="journal article" date="2019" name="Int. J. Syst. Evol. Microbiol.">
        <title>The Global Catalogue of Microorganisms (GCM) 10K type strain sequencing project: providing services to taxonomists for standard genome sequencing and annotation.</title>
        <authorList>
            <consortium name="The Broad Institute Genomics Platform"/>
            <consortium name="The Broad Institute Genome Sequencing Center for Infectious Disease"/>
            <person name="Wu L."/>
            <person name="Ma J."/>
        </authorList>
    </citation>
    <scope>NUCLEOTIDE SEQUENCE [LARGE SCALE GENOMIC DNA]</scope>
    <source>
        <strain evidence="7">CCM 7427</strain>
    </source>
</reference>
<keyword evidence="4" id="KW-0812">Transmembrane</keyword>
<sequence length="503" mass="51846">MVRLNQALISNGIWVGAAAVSGGMFFAIGPGTAFMTMAGSLVGLAAAGTMALAVMAERQEQQALAALALAAGLSEHPDEPLTIAGIVSRMGKRLEKAHTFKAAIASMRLPAAVVDEGGRVLAASAGLGQLAPDAGEGGTLNGLFGAGYLEAGGGAPEEALVTLGGRRFQMRRHDLTASRSLIELEPAGSYIEDDDLDAVATAIGAGQTSFRFQQTAVQGQRALAALNSGMARLDDHLARLAEVAAGGDLPDALSGPLGQIGKRLGEQARSLAAQLSDERAQRSTVERRLQRVAQLVETFEARAGELGALVSEGGAEVMQGGLVLADGADRLRRATLRGRKARELAGDADLAARRVGAAMGEINGITAQIDQMVATIEDISFRTNLLALNAAVEAARAGERGAGFAVVADEVRQLAQLSNRSAKDIRAAVGRGRAQAEAGVSEAEGLQKMVAELEDHLRNLSNETDTIAITLEGGEASLKQLGGRMMALGAAPAEQPEQLARAS</sequence>
<feature type="domain" description="Methyl-accepting transducer" evidence="5">
    <location>
        <begin position="281"/>
        <end position="503"/>
    </location>
</feature>
<dbReference type="SUPFAM" id="SSF58104">
    <property type="entry name" value="Methyl-accepting chemotaxis protein (MCP) signaling domain"/>
    <property type="match status" value="1"/>
</dbReference>
<keyword evidence="4" id="KW-1133">Transmembrane helix</keyword>
<proteinExistence type="inferred from homology"/>
<evidence type="ECO:0000313" key="7">
    <source>
        <dbReference type="Proteomes" id="UP001597521"/>
    </source>
</evidence>